<dbReference type="InterPro" id="IPR029047">
    <property type="entry name" value="HSP70_peptide-bd_sf"/>
</dbReference>
<keyword evidence="5" id="KW-0175">Coiled coil</keyword>
<feature type="compositionally biased region" description="Basic and acidic residues" evidence="6">
    <location>
        <begin position="381"/>
        <end position="395"/>
    </location>
</feature>
<dbReference type="InterPro" id="IPR043129">
    <property type="entry name" value="ATPase_NBD"/>
</dbReference>
<evidence type="ECO:0000256" key="5">
    <source>
        <dbReference type="SAM" id="Coils"/>
    </source>
</evidence>
<keyword evidence="3" id="KW-0067">ATP-binding</keyword>
<feature type="compositionally biased region" description="Basic and acidic residues" evidence="6">
    <location>
        <begin position="669"/>
        <end position="691"/>
    </location>
</feature>
<dbReference type="Gene3D" id="1.20.1270.10">
    <property type="match status" value="1"/>
</dbReference>
<protein>
    <submittedName>
        <fullName evidence="7">Uncharacterized protein</fullName>
    </submittedName>
</protein>
<dbReference type="AlphaFoldDB" id="A0A7R9U5M1"/>
<evidence type="ECO:0000256" key="1">
    <source>
        <dbReference type="ARBA" id="ARBA00022741"/>
    </source>
</evidence>
<proteinExistence type="predicted"/>
<evidence type="ECO:0000256" key="3">
    <source>
        <dbReference type="ARBA" id="ARBA00022840"/>
    </source>
</evidence>
<dbReference type="Gene3D" id="2.60.34.10">
    <property type="entry name" value="Substrate Binding Domain Of DNAk, Chain A, domain 1"/>
    <property type="match status" value="1"/>
</dbReference>
<dbReference type="InterPro" id="IPR029048">
    <property type="entry name" value="HSP70_C_sf"/>
</dbReference>
<dbReference type="EMBL" id="HBEA01004154">
    <property type="protein sequence ID" value="CAD8253658.1"/>
    <property type="molecule type" value="Transcribed_RNA"/>
</dbReference>
<feature type="region of interest" description="Disordered" evidence="6">
    <location>
        <begin position="346"/>
        <end position="457"/>
    </location>
</feature>
<keyword evidence="1" id="KW-0547">Nucleotide-binding</keyword>
<dbReference type="GO" id="GO:0030968">
    <property type="term" value="P:endoplasmic reticulum unfolded protein response"/>
    <property type="evidence" value="ECO:0007669"/>
    <property type="project" value="TreeGrafter"/>
</dbReference>
<dbReference type="PANTHER" id="PTHR45639">
    <property type="entry name" value="HSC70CB, ISOFORM G-RELATED"/>
    <property type="match status" value="1"/>
</dbReference>
<dbReference type="Pfam" id="PF00012">
    <property type="entry name" value="HSP70"/>
    <property type="match status" value="1"/>
</dbReference>
<dbReference type="PANTHER" id="PTHR45639:SF3">
    <property type="entry name" value="HYPOXIA UP-REGULATED PROTEIN 1"/>
    <property type="match status" value="1"/>
</dbReference>
<dbReference type="SUPFAM" id="SSF100934">
    <property type="entry name" value="Heat shock protein 70kD (HSP70), C-terminal subdomain"/>
    <property type="match status" value="1"/>
</dbReference>
<dbReference type="GO" id="GO:0140662">
    <property type="term" value="F:ATP-dependent protein folding chaperone"/>
    <property type="evidence" value="ECO:0007669"/>
    <property type="project" value="InterPro"/>
</dbReference>
<feature type="region of interest" description="Disordered" evidence="6">
    <location>
        <begin position="633"/>
        <end position="736"/>
    </location>
</feature>
<feature type="compositionally biased region" description="Low complexity" evidence="6">
    <location>
        <begin position="692"/>
        <end position="711"/>
    </location>
</feature>
<evidence type="ECO:0000256" key="6">
    <source>
        <dbReference type="SAM" id="MobiDB-lite"/>
    </source>
</evidence>
<dbReference type="Gene3D" id="3.90.640.10">
    <property type="entry name" value="Actin, Chain A, domain 4"/>
    <property type="match status" value="1"/>
</dbReference>
<reference evidence="7" key="1">
    <citation type="submission" date="2021-01" db="EMBL/GenBank/DDBJ databases">
        <authorList>
            <person name="Corre E."/>
            <person name="Pelletier E."/>
            <person name="Niang G."/>
            <person name="Scheremetjew M."/>
            <person name="Finn R."/>
            <person name="Kale V."/>
            <person name="Holt S."/>
            <person name="Cochrane G."/>
            <person name="Meng A."/>
            <person name="Brown T."/>
            <person name="Cohen L."/>
        </authorList>
    </citation>
    <scope>NUCLEOTIDE SEQUENCE</scope>
    <source>
        <strain evidence="7">CCMP2078</strain>
    </source>
</reference>
<keyword evidence="2" id="KW-0256">Endoplasmic reticulum</keyword>
<dbReference type="Gene3D" id="3.30.420.40">
    <property type="match status" value="2"/>
</dbReference>
<evidence type="ECO:0000256" key="4">
    <source>
        <dbReference type="ARBA" id="ARBA00023186"/>
    </source>
</evidence>
<evidence type="ECO:0000313" key="7">
    <source>
        <dbReference type="EMBL" id="CAD8253658.1"/>
    </source>
</evidence>
<dbReference type="FunFam" id="3.90.640.10:FF:000004">
    <property type="entry name" value="Heat shock 70 kDa protein 4"/>
    <property type="match status" value="1"/>
</dbReference>
<feature type="coiled-coil region" evidence="5">
    <location>
        <begin position="480"/>
        <end position="514"/>
    </location>
</feature>
<dbReference type="InterPro" id="IPR013126">
    <property type="entry name" value="Hsp_70_fam"/>
</dbReference>
<feature type="compositionally biased region" description="Basic and acidic residues" evidence="6">
    <location>
        <begin position="405"/>
        <end position="433"/>
    </location>
</feature>
<organism evidence="7">
    <name type="scientific">Pinguiococcus pyrenoidosus</name>
    <dbReference type="NCBI Taxonomy" id="172671"/>
    <lineage>
        <taxon>Eukaryota</taxon>
        <taxon>Sar</taxon>
        <taxon>Stramenopiles</taxon>
        <taxon>Ochrophyta</taxon>
        <taxon>Pinguiophyceae</taxon>
        <taxon>Pinguiochrysidales</taxon>
        <taxon>Pinguiochrysidaceae</taxon>
        <taxon>Pinguiococcus</taxon>
    </lineage>
</organism>
<dbReference type="GO" id="GO:0005524">
    <property type="term" value="F:ATP binding"/>
    <property type="evidence" value="ECO:0007669"/>
    <property type="project" value="UniProtKB-KW"/>
</dbReference>
<evidence type="ECO:0000256" key="2">
    <source>
        <dbReference type="ARBA" id="ARBA00022824"/>
    </source>
</evidence>
<name>A0A7R9U5M1_9STRA</name>
<accession>A0A7R9U5M1</accession>
<gene>
    <name evidence="7" type="ORF">PPYR1160_LOCUS3150</name>
</gene>
<keyword evidence="4" id="KW-0143">Chaperone</keyword>
<feature type="compositionally biased region" description="Basic and acidic residues" evidence="6">
    <location>
        <begin position="633"/>
        <end position="643"/>
    </location>
</feature>
<sequence length="736" mass="78937">MADKGKNVSAFEVLGKGWDEGLGGYTFDLAMTEILADKFNRQLSGGDDVRGNSKSMAKLREHARKVKEILSANAEIPVNIEGLHNDIDFRSHVTRAEFEQATRDIVPRVSQPILDALQMAGMNASQIHEIELIGGSVRIPAVKAAIEKQLKELGWGSSGGGFWNRDVTLGQHLNGDEACALGTAFRAANLSTAFRVRKVGLTEKSVYPINATLVASEGGAGASKGLLGGLFGSKDKGAKAQEEAAWSKTTSLFKAATPVDGRHGAKKTLALTRDHDLFIKVFYDVGEGSRFPAGVDQVLGTYNVTGVAGFAKEMADKGLDAPKISLTFRLQPSGVMVLERAEATVEEVTMPKESPAEDEEAAADASDKAADAEAGAAGAEAKTDGAADEAGKEGQESGQENGESADGKDDVEAAKAAEEEEKAAEAAKASEKKEKKKKKKKQPSGPKTTVHRRSLTVEATNLFMEYPPMTEAQLKASKAKLDAIDAADAARQRREAAQNQLEEYILSVRHLVNDEMAEKVAKVSTEEQRDEVISTANAAEEWLYEEGFGAEAGVLDGKRKELADLAKPLLERALEHEGRPKAVKKARTYIEEKTQLMDTWSATKPQVTEDERKDVLKKLGDLEEWLNGVEEKQSKLEVHEKPAFHSSEIGPRLQSIRSLVSRLNKRPKPAPEKPVEPEKPAEEASEAKDAASGDSDEATTAGEAEAEGAAGEARETEGEDGAEEAKSGDGAPADEL</sequence>
<dbReference type="GO" id="GO:0034663">
    <property type="term" value="C:endoplasmic reticulum chaperone complex"/>
    <property type="evidence" value="ECO:0007669"/>
    <property type="project" value="TreeGrafter"/>
</dbReference>
<dbReference type="SUPFAM" id="SSF53067">
    <property type="entry name" value="Actin-like ATPase domain"/>
    <property type="match status" value="1"/>
</dbReference>